<comment type="caution">
    <text evidence="2">The sequence shown here is derived from an EMBL/GenBank/DDBJ whole genome shotgun (WGS) entry which is preliminary data.</text>
</comment>
<protein>
    <submittedName>
        <fullName evidence="2">Uncharacterized protein</fullName>
    </submittedName>
</protein>
<sequence length="93" mass="10707">MGPPGFQDPENLHKPDESRLDKIERLRAECLGQQGSGEKHGDPIPKSNSSDHVPPHVPFPQRLRKKQLDTQFSKFLDIFKKWHINIPFAEVLE</sequence>
<accession>A0AAV3RS76</accession>
<evidence type="ECO:0000313" key="2">
    <source>
        <dbReference type="EMBL" id="GAA0183229.1"/>
    </source>
</evidence>
<proteinExistence type="predicted"/>
<dbReference type="EMBL" id="BAABME010011094">
    <property type="protein sequence ID" value="GAA0183229.1"/>
    <property type="molecule type" value="Genomic_DNA"/>
</dbReference>
<reference evidence="2 3" key="1">
    <citation type="submission" date="2024-01" db="EMBL/GenBank/DDBJ databases">
        <title>The complete chloroplast genome sequence of Lithospermum erythrorhizon: insights into the phylogenetic relationship among Boraginaceae species and the maternal lineages of purple gromwells.</title>
        <authorList>
            <person name="Okada T."/>
            <person name="Watanabe K."/>
        </authorList>
    </citation>
    <scope>NUCLEOTIDE SEQUENCE [LARGE SCALE GENOMIC DNA]</scope>
</reference>
<dbReference type="Proteomes" id="UP001454036">
    <property type="component" value="Unassembled WGS sequence"/>
</dbReference>
<feature type="region of interest" description="Disordered" evidence="1">
    <location>
        <begin position="30"/>
        <end position="64"/>
    </location>
</feature>
<dbReference type="AlphaFoldDB" id="A0AAV3RS76"/>
<name>A0AAV3RS76_LITER</name>
<gene>
    <name evidence="2" type="ORF">LIER_30684</name>
</gene>
<evidence type="ECO:0000256" key="1">
    <source>
        <dbReference type="SAM" id="MobiDB-lite"/>
    </source>
</evidence>
<organism evidence="2 3">
    <name type="scientific">Lithospermum erythrorhizon</name>
    <name type="common">Purple gromwell</name>
    <name type="synonym">Lithospermum officinale var. erythrorhizon</name>
    <dbReference type="NCBI Taxonomy" id="34254"/>
    <lineage>
        <taxon>Eukaryota</taxon>
        <taxon>Viridiplantae</taxon>
        <taxon>Streptophyta</taxon>
        <taxon>Embryophyta</taxon>
        <taxon>Tracheophyta</taxon>
        <taxon>Spermatophyta</taxon>
        <taxon>Magnoliopsida</taxon>
        <taxon>eudicotyledons</taxon>
        <taxon>Gunneridae</taxon>
        <taxon>Pentapetalae</taxon>
        <taxon>asterids</taxon>
        <taxon>lamiids</taxon>
        <taxon>Boraginales</taxon>
        <taxon>Boraginaceae</taxon>
        <taxon>Boraginoideae</taxon>
        <taxon>Lithospermeae</taxon>
        <taxon>Lithospermum</taxon>
    </lineage>
</organism>
<keyword evidence="3" id="KW-1185">Reference proteome</keyword>
<evidence type="ECO:0000313" key="3">
    <source>
        <dbReference type="Proteomes" id="UP001454036"/>
    </source>
</evidence>